<evidence type="ECO:0000256" key="5">
    <source>
        <dbReference type="ARBA" id="ARBA00022660"/>
    </source>
</evidence>
<organism evidence="22 23">
    <name type="scientific">Flavisphingopyxis soli</name>
    <dbReference type="NCBI Taxonomy" id="2601267"/>
    <lineage>
        <taxon>Bacteria</taxon>
        <taxon>Pseudomonadati</taxon>
        <taxon>Pseudomonadota</taxon>
        <taxon>Alphaproteobacteria</taxon>
        <taxon>Sphingomonadales</taxon>
        <taxon>Sphingopyxidaceae</taxon>
        <taxon>Flavisphingopyxis</taxon>
    </lineage>
</organism>
<evidence type="ECO:0000256" key="6">
    <source>
        <dbReference type="ARBA" id="ARBA00022692"/>
    </source>
</evidence>
<dbReference type="EC" id="7.1.1.9" evidence="16"/>
<gene>
    <name evidence="22" type="primary">coxB</name>
    <name evidence="22" type="ORF">FSZ31_03990</name>
</gene>
<dbReference type="GO" id="GO:0042773">
    <property type="term" value="P:ATP synthesis coupled electron transport"/>
    <property type="evidence" value="ECO:0007669"/>
    <property type="project" value="TreeGrafter"/>
</dbReference>
<evidence type="ECO:0000256" key="18">
    <source>
        <dbReference type="SAM" id="Phobius"/>
    </source>
</evidence>
<dbReference type="OrthoDB" id="9781261at2"/>
<feature type="region of interest" description="Disordered" evidence="17">
    <location>
        <begin position="38"/>
        <end position="58"/>
    </location>
</feature>
<feature type="transmembrane region" description="Helical" evidence="18">
    <location>
        <begin position="105"/>
        <end position="126"/>
    </location>
</feature>
<proteinExistence type="inferred from homology"/>
<dbReference type="PANTHER" id="PTHR22888:SF9">
    <property type="entry name" value="CYTOCHROME C OXIDASE SUBUNIT 2"/>
    <property type="match status" value="1"/>
</dbReference>
<dbReference type="PANTHER" id="PTHR22888">
    <property type="entry name" value="CYTOCHROME C OXIDASE, SUBUNIT II"/>
    <property type="match status" value="1"/>
</dbReference>
<evidence type="ECO:0000256" key="2">
    <source>
        <dbReference type="ARBA" id="ARBA00004141"/>
    </source>
</evidence>
<dbReference type="PROSITE" id="PS00078">
    <property type="entry name" value="COX2"/>
    <property type="match status" value="1"/>
</dbReference>
<dbReference type="FunFam" id="2.60.40.420:FF:000001">
    <property type="entry name" value="Cytochrome c oxidase subunit 2"/>
    <property type="match status" value="1"/>
</dbReference>
<comment type="caution">
    <text evidence="22">The sequence shown here is derived from an EMBL/GenBank/DDBJ whole genome shotgun (WGS) entry which is preliminary data.</text>
</comment>
<evidence type="ECO:0000259" key="20">
    <source>
        <dbReference type="PROSITE" id="PS50857"/>
    </source>
</evidence>
<dbReference type="InterPro" id="IPR045187">
    <property type="entry name" value="CcO_II"/>
</dbReference>
<dbReference type="PROSITE" id="PS50999">
    <property type="entry name" value="COX2_TM"/>
    <property type="match status" value="1"/>
</dbReference>
<evidence type="ECO:0000256" key="13">
    <source>
        <dbReference type="ARBA" id="ARBA00024688"/>
    </source>
</evidence>
<comment type="catalytic activity">
    <reaction evidence="14 16">
        <text>4 Fe(II)-[cytochrome c] + O2 + 8 H(+)(in) = 4 Fe(III)-[cytochrome c] + 2 H2O + 4 H(+)(out)</text>
        <dbReference type="Rhea" id="RHEA:11436"/>
        <dbReference type="Rhea" id="RHEA-COMP:10350"/>
        <dbReference type="Rhea" id="RHEA-COMP:14399"/>
        <dbReference type="ChEBI" id="CHEBI:15377"/>
        <dbReference type="ChEBI" id="CHEBI:15378"/>
        <dbReference type="ChEBI" id="CHEBI:15379"/>
        <dbReference type="ChEBI" id="CHEBI:29033"/>
        <dbReference type="ChEBI" id="CHEBI:29034"/>
        <dbReference type="EC" id="7.1.1.9"/>
    </reaction>
</comment>
<dbReference type="InterPro" id="IPR008972">
    <property type="entry name" value="Cupredoxin"/>
</dbReference>
<protein>
    <recommendedName>
        <fullName evidence="16">Cytochrome c oxidase subunit 2</fullName>
        <ecNumber evidence="16">7.1.1.9</ecNumber>
    </recommendedName>
</protein>
<comment type="cofactor">
    <cofactor evidence="16">
        <name>Cu cation</name>
        <dbReference type="ChEBI" id="CHEBI:23378"/>
    </cofactor>
    <text evidence="16">Binds a copper A center.</text>
</comment>
<evidence type="ECO:0000256" key="7">
    <source>
        <dbReference type="ARBA" id="ARBA00022723"/>
    </source>
</evidence>
<evidence type="ECO:0000256" key="14">
    <source>
        <dbReference type="ARBA" id="ARBA00047816"/>
    </source>
</evidence>
<keyword evidence="23" id="KW-1185">Reference proteome</keyword>
<dbReference type="GO" id="GO:0016491">
    <property type="term" value="F:oxidoreductase activity"/>
    <property type="evidence" value="ECO:0007669"/>
    <property type="project" value="UniProtKB-KW"/>
</dbReference>
<keyword evidence="9 15" id="KW-0249">Electron transport</keyword>
<dbReference type="Proteomes" id="UP000321129">
    <property type="component" value="Unassembled WGS sequence"/>
</dbReference>
<dbReference type="PRINTS" id="PR01166">
    <property type="entry name" value="CYCOXIDASEII"/>
</dbReference>
<dbReference type="InterPro" id="IPR002429">
    <property type="entry name" value="CcO_II-like_C"/>
</dbReference>
<keyword evidence="11 16" id="KW-0186">Copper</keyword>
<feature type="domain" description="Cytochrome oxidase subunit II transmembrane region profile" evidence="21">
    <location>
        <begin position="79"/>
        <end position="175"/>
    </location>
</feature>
<comment type="cofactor">
    <cofactor evidence="1">
        <name>heme</name>
        <dbReference type="ChEBI" id="CHEBI:30413"/>
    </cofactor>
</comment>
<dbReference type="GO" id="GO:0004129">
    <property type="term" value="F:cytochrome-c oxidase activity"/>
    <property type="evidence" value="ECO:0007669"/>
    <property type="project" value="UniProtKB-EC"/>
</dbReference>
<keyword evidence="12 18" id="KW-0472">Membrane</keyword>
<evidence type="ECO:0000256" key="10">
    <source>
        <dbReference type="ARBA" id="ARBA00022989"/>
    </source>
</evidence>
<keyword evidence="4 15" id="KW-0813">Transport</keyword>
<comment type="function">
    <text evidence="13 16">Subunits I and II form the functional core of the enzyme complex. Electrons originating in cytochrome c are transferred via heme a and Cu(A) to the binuclear center formed by heme a3 and Cu(B).</text>
</comment>
<dbReference type="InterPro" id="IPR034210">
    <property type="entry name" value="CcO_II_C"/>
</dbReference>
<evidence type="ECO:0000256" key="3">
    <source>
        <dbReference type="ARBA" id="ARBA00007866"/>
    </source>
</evidence>
<keyword evidence="6 15" id="KW-0812">Transmembrane</keyword>
<name>A0A5C6UMY5_9SPHN</name>
<dbReference type="Pfam" id="PF02790">
    <property type="entry name" value="COX2_TM"/>
    <property type="match status" value="1"/>
</dbReference>
<dbReference type="SUPFAM" id="SSF49503">
    <property type="entry name" value="Cupredoxins"/>
    <property type="match status" value="1"/>
</dbReference>
<evidence type="ECO:0000256" key="16">
    <source>
        <dbReference type="RuleBase" id="RU004024"/>
    </source>
</evidence>
<evidence type="ECO:0000256" key="8">
    <source>
        <dbReference type="ARBA" id="ARBA00022967"/>
    </source>
</evidence>
<keyword evidence="5 15" id="KW-0679">Respiratory chain</keyword>
<keyword evidence="7 16" id="KW-0479">Metal-binding</keyword>
<evidence type="ECO:0000256" key="1">
    <source>
        <dbReference type="ARBA" id="ARBA00001971"/>
    </source>
</evidence>
<comment type="similarity">
    <text evidence="3 15">Belongs to the cytochrome c oxidase subunit 2 family.</text>
</comment>
<feature type="transmembrane region" description="Helical" evidence="18">
    <location>
        <begin position="147"/>
        <end position="170"/>
    </location>
</feature>
<dbReference type="EMBL" id="VOPY01000001">
    <property type="protein sequence ID" value="TXC73894.1"/>
    <property type="molecule type" value="Genomic_DNA"/>
</dbReference>
<dbReference type="InterPro" id="IPR011759">
    <property type="entry name" value="Cyt_c_oxidase_su2_TM_dom"/>
</dbReference>
<keyword evidence="19" id="KW-0732">Signal</keyword>
<keyword evidence="22" id="KW-0560">Oxidoreductase</keyword>
<dbReference type="AlphaFoldDB" id="A0A5C6UMY5"/>
<feature type="chain" id="PRO_5022989846" description="Cytochrome c oxidase subunit 2" evidence="19">
    <location>
        <begin position="21"/>
        <end position="360"/>
    </location>
</feature>
<dbReference type="SUPFAM" id="SSF81464">
    <property type="entry name" value="Cytochrome c oxidase subunit II-like, transmembrane region"/>
    <property type="match status" value="1"/>
</dbReference>
<evidence type="ECO:0000313" key="23">
    <source>
        <dbReference type="Proteomes" id="UP000321129"/>
    </source>
</evidence>
<reference evidence="22 23" key="1">
    <citation type="submission" date="2019-08" db="EMBL/GenBank/DDBJ databases">
        <title>Sphingorhabdus soil sp. nov., isolated from arctic soil.</title>
        <authorList>
            <person name="Liu Y."/>
        </authorList>
    </citation>
    <scope>NUCLEOTIDE SEQUENCE [LARGE SCALE GENOMIC DNA]</scope>
    <source>
        <strain evidence="22 23">D-2Q-5-6</strain>
    </source>
</reference>
<dbReference type="Gene3D" id="1.10.287.90">
    <property type="match status" value="1"/>
</dbReference>
<feature type="signal peptide" evidence="19">
    <location>
        <begin position="1"/>
        <end position="20"/>
    </location>
</feature>
<evidence type="ECO:0000256" key="17">
    <source>
        <dbReference type="SAM" id="MobiDB-lite"/>
    </source>
</evidence>
<accession>A0A5C6UMY5</accession>
<dbReference type="RefSeq" id="WP_147121731.1">
    <property type="nucleotide sequence ID" value="NZ_VOPY01000001.1"/>
</dbReference>
<comment type="subcellular location">
    <subcellularLocation>
        <location evidence="15">Cell membrane</location>
        <topology evidence="15">Multi-pass membrane protein</topology>
    </subcellularLocation>
    <subcellularLocation>
        <location evidence="2">Membrane</location>
        <topology evidence="2">Multi-pass membrane protein</topology>
    </subcellularLocation>
</comment>
<dbReference type="NCBIfam" id="TIGR02866">
    <property type="entry name" value="CoxB"/>
    <property type="match status" value="1"/>
</dbReference>
<evidence type="ECO:0000256" key="12">
    <source>
        <dbReference type="ARBA" id="ARBA00023136"/>
    </source>
</evidence>
<dbReference type="GO" id="GO:0005886">
    <property type="term" value="C:plasma membrane"/>
    <property type="evidence" value="ECO:0007669"/>
    <property type="project" value="UniProtKB-SubCell"/>
</dbReference>
<sequence>MKILTSILLSLAAAAMPATAALGAVTAPLPAAAGGAPETTVSPAATASDAAQANAPGADAAPGYANDPFRLKPVDGVGQPTPGGIDFQPQVTDNGAYAYWMSNSILLPLITVISLLVLGLLLWVMFRYRAAANPVPSKTSHNTFIEILWTLIPVFILLAIAYPSLSLLAAQYKPAPKDAVTIKVTGYQWYWGYEYPDNGIPEIISKMLPPEEAAKMGEPRQLAVDNRMVVPVGKTVKLLITGSDVIHSFAVPALWTKLDAVPGRLNETTFKINKPGVYYGQCSELCGVDHGFMPIAVEALPQAQFDAWVARQGGHRAGAKDLAKPDVPAETAPSGEAAATAVGDDHANNSGERAAPATAQ</sequence>
<keyword evidence="8" id="KW-1278">Translocase</keyword>
<evidence type="ECO:0000313" key="22">
    <source>
        <dbReference type="EMBL" id="TXC73894.1"/>
    </source>
</evidence>
<dbReference type="InterPro" id="IPR036257">
    <property type="entry name" value="Cyt_c_oxidase_su2_TM_sf"/>
</dbReference>
<dbReference type="InterPro" id="IPR001505">
    <property type="entry name" value="Copper_CuA"/>
</dbReference>
<evidence type="ECO:0000256" key="4">
    <source>
        <dbReference type="ARBA" id="ARBA00022448"/>
    </source>
</evidence>
<feature type="region of interest" description="Disordered" evidence="17">
    <location>
        <begin position="318"/>
        <end position="360"/>
    </location>
</feature>
<dbReference type="PROSITE" id="PS50857">
    <property type="entry name" value="COX2_CUA"/>
    <property type="match status" value="1"/>
</dbReference>
<feature type="domain" description="Cytochrome oxidase subunit II copper A binding" evidence="20">
    <location>
        <begin position="177"/>
        <end position="311"/>
    </location>
</feature>
<evidence type="ECO:0000256" key="19">
    <source>
        <dbReference type="SAM" id="SignalP"/>
    </source>
</evidence>
<dbReference type="GO" id="GO:0005507">
    <property type="term" value="F:copper ion binding"/>
    <property type="evidence" value="ECO:0007669"/>
    <property type="project" value="InterPro"/>
</dbReference>
<dbReference type="Gene3D" id="2.60.40.420">
    <property type="entry name" value="Cupredoxins - blue copper proteins"/>
    <property type="match status" value="1"/>
</dbReference>
<evidence type="ECO:0000259" key="21">
    <source>
        <dbReference type="PROSITE" id="PS50999"/>
    </source>
</evidence>
<dbReference type="CDD" id="cd13912">
    <property type="entry name" value="CcO_II_C"/>
    <property type="match status" value="1"/>
</dbReference>
<evidence type="ECO:0000256" key="15">
    <source>
        <dbReference type="RuleBase" id="RU000456"/>
    </source>
</evidence>
<evidence type="ECO:0000256" key="11">
    <source>
        <dbReference type="ARBA" id="ARBA00023008"/>
    </source>
</evidence>
<dbReference type="Pfam" id="PF00116">
    <property type="entry name" value="COX2"/>
    <property type="match status" value="1"/>
</dbReference>
<dbReference type="InterPro" id="IPR014222">
    <property type="entry name" value="Cyt_c_oxidase_su2"/>
</dbReference>
<keyword evidence="10 18" id="KW-1133">Transmembrane helix</keyword>
<evidence type="ECO:0000256" key="9">
    <source>
        <dbReference type="ARBA" id="ARBA00022982"/>
    </source>
</evidence>